<dbReference type="RefSeq" id="WP_134696110.1">
    <property type="nucleotide sequence ID" value="NZ_QORJ01000025.1"/>
</dbReference>
<dbReference type="EMBL" id="QORL01000027">
    <property type="protein sequence ID" value="TFF74482.1"/>
    <property type="molecule type" value="Genomic_DNA"/>
</dbReference>
<keyword evidence="2" id="KW-0378">Hydrolase</keyword>
<gene>
    <name evidence="1" type="ORF">DRM93_13155</name>
    <name evidence="2" type="ORF">DRM94_13155</name>
</gene>
<proteinExistence type="predicted"/>
<sequence length="174" mass="19545">MDVKALLMVVWVGVWANCSSVHADDSILALQLGTPAESEKLDIYTVDVKYHHMFWHWGDSGCQFGLGGRGGLLDVGHEAGARLGAGARAECLWGNWVVWMPFEVLWLSKYEFGHRGNGFKDYGGPVQLSTGLGVGYVFHQNWMIGYQYEHMSNGKMYDSNPSLDSHTLHIEYRF</sequence>
<protein>
    <submittedName>
        <fullName evidence="2">Acyloxyacyl hydrolase</fullName>
    </submittedName>
</protein>
<organism evidence="2 4">
    <name type="scientific">Aeromonas taiwanensis</name>
    <dbReference type="NCBI Taxonomy" id="633417"/>
    <lineage>
        <taxon>Bacteria</taxon>
        <taxon>Pseudomonadati</taxon>
        <taxon>Pseudomonadota</taxon>
        <taxon>Gammaproteobacteria</taxon>
        <taxon>Aeromonadales</taxon>
        <taxon>Aeromonadaceae</taxon>
        <taxon>Aeromonas</taxon>
    </lineage>
</organism>
<dbReference type="Proteomes" id="UP000297914">
    <property type="component" value="Unassembled WGS sequence"/>
</dbReference>
<dbReference type="GO" id="GO:0016787">
    <property type="term" value="F:hydrolase activity"/>
    <property type="evidence" value="ECO:0007669"/>
    <property type="project" value="UniProtKB-KW"/>
</dbReference>
<comment type="caution">
    <text evidence="2">The sequence shown here is derived from an EMBL/GenBank/DDBJ whole genome shotgun (WGS) entry which is preliminary data.</text>
</comment>
<evidence type="ECO:0000313" key="3">
    <source>
        <dbReference type="Proteomes" id="UP000297720"/>
    </source>
</evidence>
<dbReference type="EMBL" id="QORK01000027">
    <property type="protein sequence ID" value="TFF78732.1"/>
    <property type="molecule type" value="Genomic_DNA"/>
</dbReference>
<evidence type="ECO:0000313" key="1">
    <source>
        <dbReference type="EMBL" id="TFF74482.1"/>
    </source>
</evidence>
<keyword evidence="3" id="KW-1185">Reference proteome</keyword>
<name>A0A5F0K9I8_9GAMM</name>
<dbReference type="Proteomes" id="UP000297720">
    <property type="component" value="Unassembled WGS sequence"/>
</dbReference>
<dbReference type="InterPro" id="IPR018550">
    <property type="entry name" value="Lipid-A_deacylase-rel"/>
</dbReference>
<dbReference type="AlphaFoldDB" id="A0A5F0K9I8"/>
<evidence type="ECO:0000313" key="4">
    <source>
        <dbReference type="Proteomes" id="UP000297914"/>
    </source>
</evidence>
<evidence type="ECO:0000313" key="2">
    <source>
        <dbReference type="EMBL" id="TFF78732.1"/>
    </source>
</evidence>
<accession>A0A5F0K9I8</accession>
<dbReference type="Pfam" id="PF09411">
    <property type="entry name" value="PagL"/>
    <property type="match status" value="1"/>
</dbReference>
<reference evidence="2 4" key="1">
    <citation type="submission" date="2018-06" db="EMBL/GenBank/DDBJ databases">
        <title>Occurrence of a novel blaKPC-2- and qnrS2- harbouring IncP6 plasmid from Aeromonas taiwanensis isolates recovered from the river sediments.</title>
        <authorList>
            <person name="Zheng B."/>
            <person name="Yu X."/>
            <person name="Xiao Y."/>
        </authorList>
    </citation>
    <scope>NUCLEOTIDE SEQUENCE [LARGE SCALE GENOMIC DNA]</scope>
    <source>
        <strain evidence="1 3">1713</strain>
        <strain evidence="2 4">198</strain>
    </source>
</reference>
<dbReference type="Gene3D" id="2.40.160.20">
    <property type="match status" value="1"/>
</dbReference>
<dbReference type="OrthoDB" id="9797122at2"/>